<dbReference type="InterPro" id="IPR051098">
    <property type="entry name" value="NeuroDiff_E-box_TFs"/>
</dbReference>
<feature type="domain" description="BHLH" evidence="7">
    <location>
        <begin position="347"/>
        <end position="400"/>
    </location>
</feature>
<dbReference type="InterPro" id="IPR011598">
    <property type="entry name" value="bHLH_dom"/>
</dbReference>
<evidence type="ECO:0000256" key="3">
    <source>
        <dbReference type="ARBA" id="ARBA00023125"/>
    </source>
</evidence>
<dbReference type="SUPFAM" id="SSF47459">
    <property type="entry name" value="HLH, helix-loop-helix DNA-binding domain"/>
    <property type="match status" value="1"/>
</dbReference>
<feature type="compositionally biased region" description="Acidic residues" evidence="6">
    <location>
        <begin position="327"/>
        <end position="337"/>
    </location>
</feature>
<feature type="compositionally biased region" description="Polar residues" evidence="6">
    <location>
        <begin position="95"/>
        <end position="104"/>
    </location>
</feature>
<keyword evidence="3" id="KW-0238">DNA-binding</keyword>
<feature type="region of interest" description="Disordered" evidence="6">
    <location>
        <begin position="40"/>
        <end position="67"/>
    </location>
</feature>
<keyword evidence="9" id="KW-1185">Reference proteome</keyword>
<evidence type="ECO:0000256" key="5">
    <source>
        <dbReference type="ARBA" id="ARBA00023242"/>
    </source>
</evidence>
<feature type="region of interest" description="Disordered" evidence="6">
    <location>
        <begin position="1"/>
        <end position="23"/>
    </location>
</feature>
<evidence type="ECO:0000259" key="7">
    <source>
        <dbReference type="PROSITE" id="PS50888"/>
    </source>
</evidence>
<keyword evidence="4" id="KW-0804">Transcription</keyword>
<dbReference type="SMART" id="SM00353">
    <property type="entry name" value="HLH"/>
    <property type="match status" value="1"/>
</dbReference>
<evidence type="ECO:0000313" key="9">
    <source>
        <dbReference type="Proteomes" id="UP000316759"/>
    </source>
</evidence>
<dbReference type="EMBL" id="SUNJ01000758">
    <property type="protein sequence ID" value="TPP67368.1"/>
    <property type="molecule type" value="Genomic_DNA"/>
</dbReference>
<evidence type="ECO:0000256" key="6">
    <source>
        <dbReference type="SAM" id="MobiDB-lite"/>
    </source>
</evidence>
<dbReference type="GO" id="GO:0005634">
    <property type="term" value="C:nucleus"/>
    <property type="evidence" value="ECO:0007669"/>
    <property type="project" value="UniProtKB-SubCell"/>
</dbReference>
<dbReference type="GO" id="GO:0046983">
    <property type="term" value="F:protein dimerization activity"/>
    <property type="evidence" value="ECO:0007669"/>
    <property type="project" value="InterPro"/>
</dbReference>
<feature type="compositionally biased region" description="Low complexity" evidence="6">
    <location>
        <begin position="12"/>
        <end position="23"/>
    </location>
</feature>
<proteinExistence type="predicted"/>
<dbReference type="PANTHER" id="PTHR11793:SF13">
    <property type="entry name" value="PROTEIN DAUGHTERLESS"/>
    <property type="match status" value="1"/>
</dbReference>
<comment type="caution">
    <text evidence="8">The sequence shown here is derived from an EMBL/GenBank/DDBJ whole genome shotgun (WGS) entry which is preliminary data.</text>
</comment>
<dbReference type="PANTHER" id="PTHR11793">
    <property type="entry name" value="BASIC HELIX-LOOP-HELIX TRANSCRIPTION FACTOR"/>
    <property type="match status" value="1"/>
</dbReference>
<dbReference type="Gene3D" id="4.10.280.10">
    <property type="entry name" value="Helix-loop-helix DNA-binding domain"/>
    <property type="match status" value="1"/>
</dbReference>
<dbReference type="PROSITE" id="PS50888">
    <property type="entry name" value="BHLH"/>
    <property type="match status" value="1"/>
</dbReference>
<keyword evidence="2" id="KW-0805">Transcription regulation</keyword>
<feature type="region of interest" description="Disordered" evidence="6">
    <location>
        <begin position="95"/>
        <end position="114"/>
    </location>
</feature>
<evidence type="ECO:0000313" key="8">
    <source>
        <dbReference type="EMBL" id="TPP67368.1"/>
    </source>
</evidence>
<organism evidence="8 9">
    <name type="scientific">Fasciola gigantica</name>
    <name type="common">Giant liver fluke</name>
    <dbReference type="NCBI Taxonomy" id="46835"/>
    <lineage>
        <taxon>Eukaryota</taxon>
        <taxon>Metazoa</taxon>
        <taxon>Spiralia</taxon>
        <taxon>Lophotrochozoa</taxon>
        <taxon>Platyhelminthes</taxon>
        <taxon>Trematoda</taxon>
        <taxon>Digenea</taxon>
        <taxon>Plagiorchiida</taxon>
        <taxon>Echinostomata</taxon>
        <taxon>Echinostomatoidea</taxon>
        <taxon>Fasciolidae</taxon>
        <taxon>Fasciola</taxon>
    </lineage>
</organism>
<feature type="region of interest" description="Disordered" evidence="6">
    <location>
        <begin position="239"/>
        <end position="283"/>
    </location>
</feature>
<dbReference type="AlphaFoldDB" id="A0A504ZBV7"/>
<dbReference type="STRING" id="46835.A0A504ZBV7"/>
<dbReference type="GO" id="GO:0000785">
    <property type="term" value="C:chromatin"/>
    <property type="evidence" value="ECO:0007669"/>
    <property type="project" value="TreeGrafter"/>
</dbReference>
<reference evidence="8 9" key="1">
    <citation type="submission" date="2019-04" db="EMBL/GenBank/DDBJ databases">
        <title>Annotation for the trematode Fasciola gigantica.</title>
        <authorList>
            <person name="Choi Y.-J."/>
        </authorList>
    </citation>
    <scope>NUCLEOTIDE SEQUENCE [LARGE SCALE GENOMIC DNA]</scope>
    <source>
        <strain evidence="8">Uganda_cow_1</strain>
    </source>
</reference>
<dbReference type="OrthoDB" id="10034090at2759"/>
<accession>A0A504ZBV7</accession>
<dbReference type="GO" id="GO:0000978">
    <property type="term" value="F:RNA polymerase II cis-regulatory region sequence-specific DNA binding"/>
    <property type="evidence" value="ECO:0007669"/>
    <property type="project" value="TreeGrafter"/>
</dbReference>
<evidence type="ECO:0000256" key="2">
    <source>
        <dbReference type="ARBA" id="ARBA00023015"/>
    </source>
</evidence>
<dbReference type="FunFam" id="4.10.280.10:FF:000001">
    <property type="entry name" value="Putative transcription factor 12"/>
    <property type="match status" value="1"/>
</dbReference>
<evidence type="ECO:0000256" key="4">
    <source>
        <dbReference type="ARBA" id="ARBA00023163"/>
    </source>
</evidence>
<dbReference type="Proteomes" id="UP000316759">
    <property type="component" value="Unassembled WGS sequence"/>
</dbReference>
<keyword evidence="5" id="KW-0539">Nucleus</keyword>
<comment type="subcellular location">
    <subcellularLocation>
        <location evidence="1">Nucleus</location>
    </subcellularLocation>
</comment>
<dbReference type="Pfam" id="PF00010">
    <property type="entry name" value="HLH"/>
    <property type="match status" value="1"/>
</dbReference>
<dbReference type="CDD" id="cd18943">
    <property type="entry name" value="bHLH_E-protein_E47-like"/>
    <property type="match status" value="1"/>
</dbReference>
<feature type="compositionally biased region" description="Basic and acidic residues" evidence="6">
    <location>
        <begin position="338"/>
        <end position="355"/>
    </location>
</feature>
<dbReference type="GO" id="GO:0000981">
    <property type="term" value="F:DNA-binding transcription factor activity, RNA polymerase II-specific"/>
    <property type="evidence" value="ECO:0007669"/>
    <property type="project" value="TreeGrafter"/>
</dbReference>
<dbReference type="GO" id="GO:0005667">
    <property type="term" value="C:transcription regulator complex"/>
    <property type="evidence" value="ECO:0007669"/>
    <property type="project" value="TreeGrafter"/>
</dbReference>
<feature type="region of interest" description="Disordered" evidence="6">
    <location>
        <begin position="317"/>
        <end position="355"/>
    </location>
</feature>
<feature type="compositionally biased region" description="Low complexity" evidence="6">
    <location>
        <begin position="51"/>
        <end position="67"/>
    </location>
</feature>
<name>A0A504ZBV7_FASGI</name>
<gene>
    <name evidence="8" type="ORF">FGIG_04952</name>
</gene>
<protein>
    <submittedName>
        <fullName evidence="8">Transcription factor E2-alpha</fullName>
    </submittedName>
</protein>
<dbReference type="InterPro" id="IPR036638">
    <property type="entry name" value="HLH_DNA-bd_sf"/>
</dbReference>
<evidence type="ECO:0000256" key="1">
    <source>
        <dbReference type="ARBA" id="ARBA00004123"/>
    </source>
</evidence>
<sequence length="453" mass="47346">MWSASMRNPAPGTNTNTTTSTGLSSVHVLPGFLPHSGGTSSNFPLSGNADLQSNLQSHSHTLHSSVHLSSGPYPSVGSSVYPLSQLRSCATVNGANLPSSSVHPSATRPADGTNRPLESSAGFALREFGHLPQPPMAVSPGPTLGLLGPSAAAFDTHPGSSGLSTLLGGAGGHFSTDMTGCSRDALLSVAGSGVDDVDGSAPVSSMLHVHSSTSFAHSVSSTSGAATVATASVTAVSNSGGNVNSALVGRTARSSRVAGHKRRASSSLSSANPGPDHRQHTDMTTGTALSSLVSGLGSECSSSLFGDFEALSRGFGHGQTPSLCGTDSEETIDPDETPEQKAERERNRRQANNARERIRVRDINDAFKELGRMCMMHLNSERQQTKLTILQQAVTLITSLEQQVRGKLSASCSSSTSFSVLFLRRDLDRRLFGMASHDHLKRVILIRFLLDHL</sequence>